<evidence type="ECO:0000259" key="7">
    <source>
        <dbReference type="Pfam" id="PF05175"/>
    </source>
</evidence>
<dbReference type="GO" id="GO:0005737">
    <property type="term" value="C:cytoplasm"/>
    <property type="evidence" value="ECO:0007669"/>
    <property type="project" value="UniProtKB-SubCell"/>
</dbReference>
<reference evidence="8 9" key="1">
    <citation type="journal article" date="2012" name="J. Bacteriol.">
        <title>Genome Sequence of Galbibacter marinum Type Strain ck-I2-15.</title>
        <authorList>
            <person name="Lai Q."/>
            <person name="Li C."/>
            <person name="Shao Z."/>
        </authorList>
    </citation>
    <scope>NUCLEOTIDE SEQUENCE [LARGE SCALE GENOMIC DNA]</scope>
    <source>
        <strain evidence="9">ck-I2-15</strain>
    </source>
</reference>
<comment type="caution">
    <text evidence="8">The sequence shown here is derived from an EMBL/GenBank/DDBJ whole genome shotgun (WGS) entry which is preliminary data.</text>
</comment>
<evidence type="ECO:0000256" key="2">
    <source>
        <dbReference type="ARBA" id="ARBA00022603"/>
    </source>
</evidence>
<dbReference type="PANTHER" id="PTHR47739">
    <property type="entry name" value="TRNA1(VAL) (ADENINE(37)-N6)-METHYLTRANSFERASE"/>
    <property type="match status" value="1"/>
</dbReference>
<gene>
    <name evidence="8" type="ORF">I215_10950</name>
</gene>
<dbReference type="SUPFAM" id="SSF53335">
    <property type="entry name" value="S-adenosyl-L-methionine-dependent methyltransferases"/>
    <property type="match status" value="1"/>
</dbReference>
<dbReference type="CDD" id="cd02440">
    <property type="entry name" value="AdoMet_MTases"/>
    <property type="match status" value="1"/>
</dbReference>
<evidence type="ECO:0000256" key="5">
    <source>
        <dbReference type="ARBA" id="ARBA00022694"/>
    </source>
</evidence>
<dbReference type="InterPro" id="IPR002052">
    <property type="entry name" value="DNA_methylase_N6_adenine_CS"/>
</dbReference>
<dbReference type="Pfam" id="PF05175">
    <property type="entry name" value="MTS"/>
    <property type="match status" value="1"/>
</dbReference>
<dbReference type="EC" id="2.1.1.223" evidence="6"/>
<evidence type="ECO:0000256" key="1">
    <source>
        <dbReference type="ARBA" id="ARBA00022490"/>
    </source>
</evidence>
<sequence length="238" mass="27139">MSKNPFRFKQFEVHQDRCAMKIGTASVLLGAWAQVSSNPSSILDIGAGTGILALMMGQRTSAEIIDAIEIEPDAYEQCVDNFECSPWCDRLFCYHADFSEFVSEIDDHYDLIISNPPFFSESIASPNPKRDQARRAASLPYEDLLHGVSYLLTPQGHFNTIIPYKEHLHFIALAEKEDLFPSRLTYVKGTPSTEIKMVLMEFSPVKTTTLTSELIIELHRHIYTEQYINLTKDFYLEM</sequence>
<dbReference type="Proteomes" id="UP000007364">
    <property type="component" value="Unassembled WGS sequence"/>
</dbReference>
<comment type="similarity">
    <text evidence="6">Belongs to the methyltransferase superfamily. tRNA (adenine-N(6)-)-methyltransferase family.</text>
</comment>
<keyword evidence="4 6" id="KW-0949">S-adenosyl-L-methionine</keyword>
<dbReference type="GO" id="GO:0008033">
    <property type="term" value="P:tRNA processing"/>
    <property type="evidence" value="ECO:0007669"/>
    <property type="project" value="UniProtKB-UniRule"/>
</dbReference>
<proteinExistence type="inferred from homology"/>
<evidence type="ECO:0000256" key="4">
    <source>
        <dbReference type="ARBA" id="ARBA00022691"/>
    </source>
</evidence>
<dbReference type="PROSITE" id="PS00092">
    <property type="entry name" value="N6_MTASE"/>
    <property type="match status" value="1"/>
</dbReference>
<keyword evidence="2 6" id="KW-0489">Methyltransferase</keyword>
<dbReference type="GO" id="GO:0016430">
    <property type="term" value="F:tRNA (adenine-N6)-methyltransferase activity"/>
    <property type="evidence" value="ECO:0007669"/>
    <property type="project" value="UniProtKB-UniRule"/>
</dbReference>
<dbReference type="eggNOG" id="COG4123">
    <property type="taxonomic scope" value="Bacteria"/>
</dbReference>
<dbReference type="OrthoDB" id="5383291at2"/>
<comment type="function">
    <text evidence="6">Specifically methylates the adenine in position 37 of tRNA(1)(Val) (anticodon cmo5UAC).</text>
</comment>
<dbReference type="STRING" id="555500.I215_10950"/>
<protein>
    <recommendedName>
        <fullName evidence="6">tRNA1(Val) (adenine(37)-N6)-methyltransferase</fullName>
        <ecNumber evidence="6">2.1.1.223</ecNumber>
    </recommendedName>
    <alternativeName>
        <fullName evidence="6">tRNA m6A37 methyltransferase</fullName>
    </alternativeName>
</protein>
<dbReference type="GO" id="GO:0032259">
    <property type="term" value="P:methylation"/>
    <property type="evidence" value="ECO:0007669"/>
    <property type="project" value="UniProtKB-KW"/>
</dbReference>
<dbReference type="PATRIC" id="fig|555500.3.peg.2259"/>
<dbReference type="GO" id="GO:0003676">
    <property type="term" value="F:nucleic acid binding"/>
    <property type="evidence" value="ECO:0007669"/>
    <property type="project" value="InterPro"/>
</dbReference>
<dbReference type="Gene3D" id="3.40.50.150">
    <property type="entry name" value="Vaccinia Virus protein VP39"/>
    <property type="match status" value="1"/>
</dbReference>
<dbReference type="RefSeq" id="WP_008992030.1">
    <property type="nucleotide sequence ID" value="NZ_AMSG01000016.1"/>
</dbReference>
<evidence type="ECO:0000313" key="9">
    <source>
        <dbReference type="Proteomes" id="UP000007364"/>
    </source>
</evidence>
<organism evidence="8 9">
    <name type="scientific">Galbibacter marinus</name>
    <dbReference type="NCBI Taxonomy" id="555500"/>
    <lineage>
        <taxon>Bacteria</taxon>
        <taxon>Pseudomonadati</taxon>
        <taxon>Bacteroidota</taxon>
        <taxon>Flavobacteriia</taxon>
        <taxon>Flavobacteriales</taxon>
        <taxon>Flavobacteriaceae</taxon>
        <taxon>Galbibacter</taxon>
    </lineage>
</organism>
<feature type="domain" description="Methyltransferase small" evidence="7">
    <location>
        <begin position="38"/>
        <end position="122"/>
    </location>
</feature>
<evidence type="ECO:0000313" key="8">
    <source>
        <dbReference type="EMBL" id="EKF54700.1"/>
    </source>
</evidence>
<name>K2PQ77_9FLAO</name>
<keyword evidence="1 6" id="KW-0963">Cytoplasm</keyword>
<dbReference type="InterPro" id="IPR022882">
    <property type="entry name" value="tRNA_adenine-N6_MeTrfase"/>
</dbReference>
<accession>K2PQ77</accession>
<dbReference type="HAMAP" id="MF_01872">
    <property type="entry name" value="tRNA_methyltr_YfiC"/>
    <property type="match status" value="1"/>
</dbReference>
<comment type="subcellular location">
    <subcellularLocation>
        <location evidence="6">Cytoplasm</location>
    </subcellularLocation>
</comment>
<dbReference type="InterPro" id="IPR029063">
    <property type="entry name" value="SAM-dependent_MTases_sf"/>
</dbReference>
<dbReference type="InterPro" id="IPR050210">
    <property type="entry name" value="tRNA_Adenine-N(6)_MTase"/>
</dbReference>
<evidence type="ECO:0000256" key="3">
    <source>
        <dbReference type="ARBA" id="ARBA00022679"/>
    </source>
</evidence>
<keyword evidence="5 6" id="KW-0819">tRNA processing</keyword>
<dbReference type="InterPro" id="IPR007848">
    <property type="entry name" value="Small_mtfrase_dom"/>
</dbReference>
<dbReference type="AlphaFoldDB" id="K2PQ77"/>
<dbReference type="EMBL" id="AMSG01000016">
    <property type="protein sequence ID" value="EKF54700.1"/>
    <property type="molecule type" value="Genomic_DNA"/>
</dbReference>
<dbReference type="PANTHER" id="PTHR47739:SF1">
    <property type="entry name" value="TRNA1(VAL) (ADENINE(37)-N6)-METHYLTRANSFERASE"/>
    <property type="match status" value="1"/>
</dbReference>
<evidence type="ECO:0000256" key="6">
    <source>
        <dbReference type="HAMAP-Rule" id="MF_01872"/>
    </source>
</evidence>
<keyword evidence="3 6" id="KW-0808">Transferase</keyword>
<comment type="catalytic activity">
    <reaction evidence="6">
        <text>adenosine(37) in tRNA1(Val) + S-adenosyl-L-methionine = N(6)-methyladenosine(37) in tRNA1(Val) + S-adenosyl-L-homocysteine + H(+)</text>
        <dbReference type="Rhea" id="RHEA:43160"/>
        <dbReference type="Rhea" id="RHEA-COMP:10369"/>
        <dbReference type="Rhea" id="RHEA-COMP:10370"/>
        <dbReference type="ChEBI" id="CHEBI:15378"/>
        <dbReference type="ChEBI" id="CHEBI:57856"/>
        <dbReference type="ChEBI" id="CHEBI:59789"/>
        <dbReference type="ChEBI" id="CHEBI:74411"/>
        <dbReference type="ChEBI" id="CHEBI:74449"/>
        <dbReference type="EC" id="2.1.1.223"/>
    </reaction>
</comment>
<keyword evidence="9" id="KW-1185">Reference proteome</keyword>